<accession>A0A2H3JS12</accession>
<evidence type="ECO:0000313" key="2">
    <source>
        <dbReference type="Proteomes" id="UP000218811"/>
    </source>
</evidence>
<dbReference type="AlphaFoldDB" id="A0A2H3JS12"/>
<dbReference type="OrthoDB" id="10691216at2759"/>
<sequence>MHRTAADTECVSQFRNKAAATCGRQRADACGASPVLTKGPAAVMLLHTPENELRALTSMKLISAKGKKSILTHFDNSTLPRVRASNLSLCRCPLVAGRIPQREVQRSILHIRAFCSADRPMISVIGLWRLSKSPYSHRRRRLPMMTPARRLTGVHFDSRSQGIRRQADFEQTGVVHISWISQIGKKLYDDDAQDFTFAQLSSLRQAEPHPPQRTFPCDIIRRLLIEDIFVKIDVEVVLLQQYKKWVPQSCKNRSTGDPSLSCLYLRPWMVSRSNGEVSRSRAEALLGNISTYEDPQNARNKCDYFERFSDRAFYSTISAASSVCTAGRTRYPRSIIVQQVFVLCPVWDADASVIIVGDSHAGDSDGRAPSQELLDVLHSYDRSRIHGSNSRPYCHCRCLVASRKYFCYRTILITETSKSKSVRIAHIRDECGGILVRSSSAVACQAVMAPTVVSASSSDPTTTTVPRTAFLTALVASLAVLCTICAFLLATCAGIVVNVCLICLRTPSSDLNPDDLEAARIPETETVLCHQSTAIHVEDSNPGPYMTSRQCYSVNNATHVMDGTKIISSVPEDTTLRTRVKANDGDIEAQQYACLDLTVAPSIKPTDGQSLSPRPFTEYPVAISGYDIPATLASPYNREDATADAESPLVLRGNDDTSDRLIFSAAAKTLSYSHTHDNIVTNEVQSISLDPLPQTVAVSGSDSYNKRISMLLESLGFDDDSASEYSTDDTHLSPFLSYSTEDTSCTEEEEPTPEYFTASDDIATFASYNTRLSQIIDILDLPSATNQSTMSTVPVIALNGTPALLCSQSPVPEFPAVFEEPSEPIAETPIIPTLDIFSNASSTDYLQVPSMSWAAPQPESDDLSEPLVNLSNVSGVAFVLGAPPRRGRGKSRSDSHSLSIQADGKDAICVPRDRYRRAPRVIVPSGYF</sequence>
<organism evidence="1 2">
    <name type="scientific">Wolfiporia cocos (strain MD-104)</name>
    <name type="common">Brown rot fungus</name>
    <dbReference type="NCBI Taxonomy" id="742152"/>
    <lineage>
        <taxon>Eukaryota</taxon>
        <taxon>Fungi</taxon>
        <taxon>Dikarya</taxon>
        <taxon>Basidiomycota</taxon>
        <taxon>Agaricomycotina</taxon>
        <taxon>Agaricomycetes</taxon>
        <taxon>Polyporales</taxon>
        <taxon>Phaeolaceae</taxon>
        <taxon>Wolfiporia</taxon>
    </lineage>
</organism>
<reference evidence="1 2" key="1">
    <citation type="journal article" date="2012" name="Science">
        <title>The Paleozoic origin of enzymatic lignin decomposition reconstructed from 31 fungal genomes.</title>
        <authorList>
            <person name="Floudas D."/>
            <person name="Binder M."/>
            <person name="Riley R."/>
            <person name="Barry K."/>
            <person name="Blanchette R.A."/>
            <person name="Henrissat B."/>
            <person name="Martinez A.T."/>
            <person name="Otillar R."/>
            <person name="Spatafora J.W."/>
            <person name="Yadav J.S."/>
            <person name="Aerts A."/>
            <person name="Benoit I."/>
            <person name="Boyd A."/>
            <person name="Carlson A."/>
            <person name="Copeland A."/>
            <person name="Coutinho P.M."/>
            <person name="de Vries R.P."/>
            <person name="Ferreira P."/>
            <person name="Findley K."/>
            <person name="Foster B."/>
            <person name="Gaskell J."/>
            <person name="Glotzer D."/>
            <person name="Gorecki P."/>
            <person name="Heitman J."/>
            <person name="Hesse C."/>
            <person name="Hori C."/>
            <person name="Igarashi K."/>
            <person name="Jurgens J.A."/>
            <person name="Kallen N."/>
            <person name="Kersten P."/>
            <person name="Kohler A."/>
            <person name="Kuees U."/>
            <person name="Kumar T.K.A."/>
            <person name="Kuo A."/>
            <person name="LaButti K."/>
            <person name="Larrondo L.F."/>
            <person name="Lindquist E."/>
            <person name="Ling A."/>
            <person name="Lombard V."/>
            <person name="Lucas S."/>
            <person name="Lundell T."/>
            <person name="Martin R."/>
            <person name="McLaughlin D.J."/>
            <person name="Morgenstern I."/>
            <person name="Morin E."/>
            <person name="Murat C."/>
            <person name="Nagy L.G."/>
            <person name="Nolan M."/>
            <person name="Ohm R.A."/>
            <person name="Patyshakuliyeva A."/>
            <person name="Rokas A."/>
            <person name="Ruiz-Duenas F.J."/>
            <person name="Sabat G."/>
            <person name="Salamov A."/>
            <person name="Samejima M."/>
            <person name="Schmutz J."/>
            <person name="Slot J.C."/>
            <person name="St John F."/>
            <person name="Stenlid J."/>
            <person name="Sun H."/>
            <person name="Sun S."/>
            <person name="Syed K."/>
            <person name="Tsang A."/>
            <person name="Wiebenga A."/>
            <person name="Young D."/>
            <person name="Pisabarro A."/>
            <person name="Eastwood D.C."/>
            <person name="Martin F."/>
            <person name="Cullen D."/>
            <person name="Grigoriev I.V."/>
            <person name="Hibbett D.S."/>
        </authorList>
    </citation>
    <scope>NUCLEOTIDE SEQUENCE [LARGE SCALE GENOMIC DNA]</scope>
    <source>
        <strain evidence="1 2">MD-104</strain>
    </source>
</reference>
<proteinExistence type="predicted"/>
<keyword evidence="2" id="KW-1185">Reference proteome</keyword>
<name>A0A2H3JS12_WOLCO</name>
<dbReference type="EMBL" id="KB468168">
    <property type="protein sequence ID" value="PCH44940.1"/>
    <property type="molecule type" value="Genomic_DNA"/>
</dbReference>
<evidence type="ECO:0000313" key="1">
    <source>
        <dbReference type="EMBL" id="PCH44940.1"/>
    </source>
</evidence>
<dbReference type="Proteomes" id="UP000218811">
    <property type="component" value="Unassembled WGS sequence"/>
</dbReference>
<protein>
    <submittedName>
        <fullName evidence="1">Uncharacterized protein</fullName>
    </submittedName>
</protein>
<gene>
    <name evidence="1" type="ORF">WOLCODRAFT_19265</name>
</gene>